<dbReference type="PATRIC" id="fig|1115803.3.peg.1626"/>
<organism evidence="2 3">
    <name type="scientific">Actinomyces naeslundii (strain ATCC 12104 / DSM 43013 / CCUG 2238 / JCM 8349 / NCTC 10301 / Howell 279)</name>
    <dbReference type="NCBI Taxonomy" id="1115803"/>
    <lineage>
        <taxon>Bacteria</taxon>
        <taxon>Bacillati</taxon>
        <taxon>Actinomycetota</taxon>
        <taxon>Actinomycetes</taxon>
        <taxon>Actinomycetales</taxon>
        <taxon>Actinomycetaceae</taxon>
        <taxon>Actinomyces</taxon>
    </lineage>
</organism>
<evidence type="ECO:0000313" key="3">
    <source>
        <dbReference type="Proteomes" id="UP000007814"/>
    </source>
</evidence>
<proteinExistence type="predicted"/>
<name>J2ZPP3_ACTNH</name>
<feature type="region of interest" description="Disordered" evidence="1">
    <location>
        <begin position="102"/>
        <end position="150"/>
    </location>
</feature>
<evidence type="ECO:0008006" key="4">
    <source>
        <dbReference type="Google" id="ProtNLM"/>
    </source>
</evidence>
<evidence type="ECO:0000313" key="2">
    <source>
        <dbReference type="EMBL" id="EJN84530.1"/>
    </source>
</evidence>
<sequence length="278" mass="27278">MVVTMNPAESARHLRRPAESSGSQIGSDVLPNSVAADGVAARRGGRTLRHVSRTRLLILPAVLVLGLGLAACGGGKSHSAASSSASSASASGSAAASAPAAASNATTPTVQTAKPSPAPPSPSNEVATPDASSIDPKAVETGDLSKDEYPEVSLDKSVRVDGDVVISLGKLQAQDFASGPAEVGGPGVLVPVTVTNNSGQDLALASVLSTTVNYGEGGGTPASEIVSASDAVPASLAAGQTVTVNRAFVIPAEDRASVKVVVDLGADHGAATFRGSAG</sequence>
<accession>J2ZPP3</accession>
<dbReference type="Proteomes" id="UP000007814">
    <property type="component" value="Unassembled WGS sequence"/>
</dbReference>
<dbReference type="EMBL" id="ALJK01000147">
    <property type="protein sequence ID" value="EJN84530.1"/>
    <property type="molecule type" value="Genomic_DNA"/>
</dbReference>
<dbReference type="eggNOG" id="ENOG5033939">
    <property type="taxonomic scope" value="Bacteria"/>
</dbReference>
<gene>
    <name evidence="2" type="ORF">HMPREF1129_1598</name>
</gene>
<feature type="region of interest" description="Disordered" evidence="1">
    <location>
        <begin position="1"/>
        <end position="30"/>
    </location>
</feature>
<dbReference type="AlphaFoldDB" id="J2ZPP3"/>
<reference evidence="2 3" key="1">
    <citation type="submission" date="2012-07" db="EMBL/GenBank/DDBJ databases">
        <authorList>
            <person name="Durkin A.S."/>
            <person name="McCorrison J."/>
            <person name="Torralba M."/>
            <person name="Gillis M."/>
            <person name="Methe B."/>
            <person name="Sutton G."/>
            <person name="Nelson K.E."/>
        </authorList>
    </citation>
    <scope>NUCLEOTIDE SEQUENCE [LARGE SCALE GENOMIC DNA]</scope>
    <source>
        <strain evidence="3">ATCC 12104 / DSM 43013 / CCUG 2238 / JCM 8349 / NCTC 10301 / Howell 279</strain>
    </source>
</reference>
<protein>
    <recommendedName>
        <fullName evidence="4">DUF4352 domain-containing protein</fullName>
    </recommendedName>
</protein>
<evidence type="ECO:0000256" key="1">
    <source>
        <dbReference type="SAM" id="MobiDB-lite"/>
    </source>
</evidence>
<comment type="caution">
    <text evidence="2">The sequence shown here is derived from an EMBL/GenBank/DDBJ whole genome shotgun (WGS) entry which is preliminary data.</text>
</comment>
<feature type="compositionally biased region" description="Basic and acidic residues" evidence="1">
    <location>
        <begin position="137"/>
        <end position="150"/>
    </location>
</feature>